<dbReference type="InterPro" id="IPR025412">
    <property type="entry name" value="DUF4304"/>
</dbReference>
<dbReference type="AlphaFoldDB" id="A0A6G5QL92"/>
<dbReference type="RefSeq" id="WP_004319254.1">
    <property type="nucleotide sequence ID" value="NZ_CP012543.1"/>
</dbReference>
<dbReference type="Pfam" id="PF14137">
    <property type="entry name" value="DUF4304"/>
    <property type="match status" value="1"/>
</dbReference>
<name>A0A6G5QL92_CAMRE</name>
<evidence type="ECO:0000313" key="1">
    <source>
        <dbReference type="EMBL" id="QCD46246.1"/>
    </source>
</evidence>
<sequence>MKAKFDELIAQVKPLFKDNGFTKNGLNFYKNTPEFIYVVNFQKSSGNTAFKTRFYVNCGIYGAFIDAATRKETVSKPKEYECHFRERISSIIDSKTAYYEINENTDTAALCKNLSSDLKAAFIFFDEIKTERNLIGLMLERNGLAVIDQLFEYLLIKHEQEILIRQALNLFQKYGNEARWKIFEGRINGLLKKYEKDEIKFERI</sequence>
<gene>
    <name evidence="1" type="ORF">CRECT_0556</name>
</gene>
<proteinExistence type="predicted"/>
<dbReference type="KEGG" id="crx:CRECT_0556"/>
<reference evidence="1 2" key="1">
    <citation type="submission" date="2016-07" db="EMBL/GenBank/DDBJ databases">
        <title>Comparative genomics of the Campylobacter concisus group.</title>
        <authorList>
            <person name="Miller W.G."/>
            <person name="Yee E."/>
            <person name="Chapman M.H."/>
            <person name="Huynh S."/>
            <person name="Bono J.L."/>
            <person name="On S.L.W."/>
            <person name="StLeger J."/>
            <person name="Foster G."/>
            <person name="Parker C.T."/>
        </authorList>
    </citation>
    <scope>NUCLEOTIDE SEQUENCE [LARGE SCALE GENOMIC DNA]</scope>
    <source>
        <strain evidence="1 2">ATCC 33238</strain>
    </source>
</reference>
<organism evidence="1 2">
    <name type="scientific">Campylobacter rectus</name>
    <name type="common">Wolinella recta</name>
    <dbReference type="NCBI Taxonomy" id="203"/>
    <lineage>
        <taxon>Bacteria</taxon>
        <taxon>Pseudomonadati</taxon>
        <taxon>Campylobacterota</taxon>
        <taxon>Epsilonproteobacteria</taxon>
        <taxon>Campylobacterales</taxon>
        <taxon>Campylobacteraceae</taxon>
        <taxon>Campylobacter</taxon>
    </lineage>
</organism>
<evidence type="ECO:0000313" key="2">
    <source>
        <dbReference type="Proteomes" id="UP000502377"/>
    </source>
</evidence>
<dbReference type="Proteomes" id="UP000502377">
    <property type="component" value="Chromosome"/>
</dbReference>
<accession>A0A6G5QL92</accession>
<dbReference type="EMBL" id="CP012543">
    <property type="protein sequence ID" value="QCD46246.1"/>
    <property type="molecule type" value="Genomic_DNA"/>
</dbReference>
<protein>
    <submittedName>
        <fullName evidence="1">Putative DUF4304 domain protein</fullName>
    </submittedName>
</protein>